<evidence type="ECO:0000256" key="1">
    <source>
        <dbReference type="SAM" id="Phobius"/>
    </source>
</evidence>
<feature type="chain" id="PRO_5031573610" description="Protein GAMETE EXPRESSED 1" evidence="2">
    <location>
        <begin position="23"/>
        <end position="600"/>
    </location>
</feature>
<accession>A0A803L6Y6</accession>
<sequence length="600" mass="68125">MANHNIVLFLLIFLSFSPTSQSWGWFSSSAHAHSSENQSGNKDIMSKSLVAEFSVDALDNPKAAELLENARRKLGGTNPCWFRAYQDLFSTCSEIFAAEEKRKRLAWHLSDCFQKDTGRTPFPSCARKFAMVDCLRKLNNDDHKTYLEFYLQTNSICHQLQSKAFKSQLEGLVNDVKDSALVAEDKLKIIEEKSYNLLHSSNGIHESITSIDAQTQVVGETLKKMFGYLGVVLNHSKELNETAKGIAMSQLELLEGHVRMKDKLEEDMLKIQESYQNLGEEILGLQKKTVDVKQEVNKVGEAMSSKMQNLQGKTDDITKMAKISVDKQQELLQGQSIALEGLKSLTTFLSQALQESRVSLEQLVDFANGQHLELLKQQPQLLLANDHLANNSKSILAAQEAFESKQASMFAAIDKLFALHNAMLLESRVIKAFFVYSILVLVLYMLTSTKQTYGVRCRLYIGLCIAFAIECVILRFTSNEIEQHIYLRTAVKPLFGIYAVIQLLYTIFTFRDYETLNYNMLVSLLDKVNGMKKGDDLSWDDNNDDVDSEVDWISWVEAEFPEDISVMEDPDYMLPIAGEEMGENSVAISTERRYNLRYRR</sequence>
<organism evidence="3 4">
    <name type="scientific">Chenopodium quinoa</name>
    <name type="common">Quinoa</name>
    <dbReference type="NCBI Taxonomy" id="63459"/>
    <lineage>
        <taxon>Eukaryota</taxon>
        <taxon>Viridiplantae</taxon>
        <taxon>Streptophyta</taxon>
        <taxon>Embryophyta</taxon>
        <taxon>Tracheophyta</taxon>
        <taxon>Spermatophyta</taxon>
        <taxon>Magnoliopsida</taxon>
        <taxon>eudicotyledons</taxon>
        <taxon>Gunneridae</taxon>
        <taxon>Pentapetalae</taxon>
        <taxon>Caryophyllales</taxon>
        <taxon>Chenopodiaceae</taxon>
        <taxon>Chenopodioideae</taxon>
        <taxon>Atripliceae</taxon>
        <taxon>Chenopodium</taxon>
    </lineage>
</organism>
<dbReference type="Gramene" id="AUR62007625-RA">
    <property type="protein sequence ID" value="AUR62007625-RA:cds"/>
    <property type="gene ID" value="AUR62007625"/>
</dbReference>
<evidence type="ECO:0000313" key="4">
    <source>
        <dbReference type="Proteomes" id="UP000596660"/>
    </source>
</evidence>
<dbReference type="PANTHER" id="PTHR33538">
    <property type="entry name" value="PROTEIN GAMETE EXPRESSED 1"/>
    <property type="match status" value="1"/>
</dbReference>
<name>A0A803L6Y6_CHEQI</name>
<dbReference type="Proteomes" id="UP000596660">
    <property type="component" value="Unplaced"/>
</dbReference>
<gene>
    <name evidence="3" type="primary">LOC110685855</name>
</gene>
<dbReference type="PANTHER" id="PTHR33538:SF2">
    <property type="entry name" value="PROTEIN GAMETE EXPRESSED 1"/>
    <property type="match status" value="1"/>
</dbReference>
<dbReference type="OMA" id="VRPCHEV"/>
<keyword evidence="1" id="KW-1133">Transmembrane helix</keyword>
<keyword evidence="1" id="KW-0812">Transmembrane</keyword>
<keyword evidence="1" id="KW-0472">Membrane</keyword>
<proteinExistence type="predicted"/>
<feature type="transmembrane region" description="Helical" evidence="1">
    <location>
        <begin position="490"/>
        <end position="510"/>
    </location>
</feature>
<protein>
    <recommendedName>
        <fullName evidence="5">Protein GAMETE EXPRESSED 1</fullName>
    </recommendedName>
</protein>
<dbReference type="RefSeq" id="XP_021718086.1">
    <property type="nucleotide sequence ID" value="XM_021862394.1"/>
</dbReference>
<dbReference type="EnsemblPlants" id="AUR62007625-RA">
    <property type="protein sequence ID" value="AUR62007625-RA:cds"/>
    <property type="gene ID" value="AUR62007625"/>
</dbReference>
<reference evidence="3" key="1">
    <citation type="journal article" date="2017" name="Nature">
        <title>The genome of Chenopodium quinoa.</title>
        <authorList>
            <person name="Jarvis D.E."/>
            <person name="Ho Y.S."/>
            <person name="Lightfoot D.J."/>
            <person name="Schmoeckel S.M."/>
            <person name="Li B."/>
            <person name="Borm T.J.A."/>
            <person name="Ohyanagi H."/>
            <person name="Mineta K."/>
            <person name="Michell C.T."/>
            <person name="Saber N."/>
            <person name="Kharbatia N.M."/>
            <person name="Rupper R.R."/>
            <person name="Sharp A.R."/>
            <person name="Dally N."/>
            <person name="Boughton B.A."/>
            <person name="Woo Y.H."/>
            <person name="Gao G."/>
            <person name="Schijlen E.G.W.M."/>
            <person name="Guo X."/>
            <person name="Momin A.A."/>
            <person name="Negrao S."/>
            <person name="Al-Babili S."/>
            <person name="Gehring C."/>
            <person name="Roessner U."/>
            <person name="Jung C."/>
            <person name="Murphy K."/>
            <person name="Arold S.T."/>
            <person name="Gojobori T."/>
            <person name="van der Linden C.G."/>
            <person name="van Loo E.N."/>
            <person name="Jellen E.N."/>
            <person name="Maughan P.J."/>
            <person name="Tester M."/>
        </authorList>
    </citation>
    <scope>NUCLEOTIDE SEQUENCE [LARGE SCALE GENOMIC DNA]</scope>
    <source>
        <strain evidence="3">cv. PI 614886</strain>
    </source>
</reference>
<keyword evidence="4" id="KW-1185">Reference proteome</keyword>
<evidence type="ECO:0008006" key="5">
    <source>
        <dbReference type="Google" id="ProtNLM"/>
    </source>
</evidence>
<evidence type="ECO:0000313" key="3">
    <source>
        <dbReference type="EnsemblPlants" id="AUR62007625-RA:cds"/>
    </source>
</evidence>
<feature type="transmembrane region" description="Helical" evidence="1">
    <location>
        <begin position="459"/>
        <end position="478"/>
    </location>
</feature>
<evidence type="ECO:0000256" key="2">
    <source>
        <dbReference type="SAM" id="SignalP"/>
    </source>
</evidence>
<dbReference type="GeneID" id="110685855"/>
<feature type="transmembrane region" description="Helical" evidence="1">
    <location>
        <begin position="429"/>
        <end position="447"/>
    </location>
</feature>
<dbReference type="InterPro" id="IPR040346">
    <property type="entry name" value="GEX1/Brambleberry"/>
</dbReference>
<dbReference type="OrthoDB" id="377549at2759"/>
<reference evidence="3" key="2">
    <citation type="submission" date="2021-03" db="UniProtKB">
        <authorList>
            <consortium name="EnsemblPlants"/>
        </authorList>
    </citation>
    <scope>IDENTIFICATION</scope>
</reference>
<feature type="signal peptide" evidence="2">
    <location>
        <begin position="1"/>
        <end position="22"/>
    </location>
</feature>
<dbReference type="KEGG" id="cqi:110685855"/>
<dbReference type="AlphaFoldDB" id="A0A803L6Y6"/>
<keyword evidence="2" id="KW-0732">Signal</keyword>